<feature type="domain" description="TonB-dependent receptor-like beta-barrel" evidence="14">
    <location>
        <begin position="216"/>
        <end position="738"/>
    </location>
</feature>
<evidence type="ECO:0000256" key="12">
    <source>
        <dbReference type="RuleBase" id="RU003357"/>
    </source>
</evidence>
<dbReference type="CDD" id="cd01347">
    <property type="entry name" value="ligand_gated_channel"/>
    <property type="match status" value="1"/>
</dbReference>
<dbReference type="EMBL" id="RBWX01000007">
    <property type="protein sequence ID" value="RKS91072.1"/>
    <property type="molecule type" value="Genomic_DNA"/>
</dbReference>
<dbReference type="RefSeq" id="WP_160119130.1">
    <property type="nucleotide sequence ID" value="NZ_AP018711.1"/>
</dbReference>
<keyword evidence="13" id="KW-0732">Signal</keyword>
<evidence type="ECO:0000256" key="2">
    <source>
        <dbReference type="ARBA" id="ARBA00022448"/>
    </source>
</evidence>
<evidence type="ECO:0000313" key="19">
    <source>
        <dbReference type="Proteomes" id="UP000276029"/>
    </source>
</evidence>
<evidence type="ECO:0000313" key="17">
    <source>
        <dbReference type="EMBL" id="RKS91072.1"/>
    </source>
</evidence>
<proteinExistence type="inferred from homology"/>
<dbReference type="InterPro" id="IPR012910">
    <property type="entry name" value="Plug_dom"/>
</dbReference>
<dbReference type="AlphaFoldDB" id="A0AAD1D626"/>
<keyword evidence="7" id="KW-0406">Ion transport</keyword>
<feature type="signal peptide" evidence="13">
    <location>
        <begin position="1"/>
        <end position="29"/>
    </location>
</feature>
<dbReference type="Pfam" id="PF07715">
    <property type="entry name" value="Plug"/>
    <property type="match status" value="1"/>
</dbReference>
<dbReference type="InterPro" id="IPR036942">
    <property type="entry name" value="Beta-barrel_TonB_sf"/>
</dbReference>
<keyword evidence="8 12" id="KW-0798">TonB box</keyword>
<keyword evidence="19" id="KW-1185">Reference proteome</keyword>
<keyword evidence="10 11" id="KW-0998">Cell outer membrane</keyword>
<dbReference type="InterPro" id="IPR000531">
    <property type="entry name" value="Beta-barrel_TonB"/>
</dbReference>
<reference evidence="17 19" key="2">
    <citation type="submission" date="2018-10" db="EMBL/GenBank/DDBJ databases">
        <title>Genomic Encyclopedia of Type Strains, Phase IV (KMG-IV): sequencing the most valuable type-strain genomes for metagenomic binning, comparative biology and taxonomic classification.</title>
        <authorList>
            <person name="Goeker M."/>
        </authorList>
    </citation>
    <scope>NUCLEOTIDE SEQUENCE [LARGE SCALE GENOMIC DNA]</scope>
    <source>
        <strain evidence="17 19">DSM 19791</strain>
    </source>
</reference>
<dbReference type="GO" id="GO:0009279">
    <property type="term" value="C:cell outer membrane"/>
    <property type="evidence" value="ECO:0007669"/>
    <property type="project" value="UniProtKB-SubCell"/>
</dbReference>
<evidence type="ECO:0000256" key="1">
    <source>
        <dbReference type="ARBA" id="ARBA00004571"/>
    </source>
</evidence>
<keyword evidence="9 11" id="KW-0472">Membrane</keyword>
<keyword evidence="2 11" id="KW-0813">Transport</keyword>
<comment type="subcellular location">
    <subcellularLocation>
        <location evidence="1 11">Cell outer membrane</location>
        <topology evidence="1 11">Multi-pass membrane protein</topology>
    </subcellularLocation>
</comment>
<evidence type="ECO:0000256" key="10">
    <source>
        <dbReference type="ARBA" id="ARBA00023237"/>
    </source>
</evidence>
<dbReference type="Gene3D" id="2.40.170.20">
    <property type="entry name" value="TonB-dependent receptor, beta-barrel domain"/>
    <property type="match status" value="1"/>
</dbReference>
<dbReference type="PANTHER" id="PTHR32552:SF81">
    <property type="entry name" value="TONB-DEPENDENT OUTER MEMBRANE RECEPTOR"/>
    <property type="match status" value="1"/>
</dbReference>
<evidence type="ECO:0000256" key="7">
    <source>
        <dbReference type="ARBA" id="ARBA00023065"/>
    </source>
</evidence>
<gene>
    <name evidence="17" type="ORF">DFR51_0620</name>
    <name evidence="16" type="ORF">SmB9_16510</name>
</gene>
<keyword evidence="16" id="KW-0675">Receptor</keyword>
<dbReference type="PROSITE" id="PS52016">
    <property type="entry name" value="TONB_DEPENDENT_REC_3"/>
    <property type="match status" value="1"/>
</dbReference>
<evidence type="ECO:0000313" key="18">
    <source>
        <dbReference type="Proteomes" id="UP000275727"/>
    </source>
</evidence>
<comment type="similarity">
    <text evidence="11 12">Belongs to the TonB-dependent receptor family.</text>
</comment>
<reference evidence="16 18" key="1">
    <citation type="submission" date="2018-06" db="EMBL/GenBank/DDBJ databases">
        <title>Complete Genome Sequence of the Microcystin-Degrading Bacterium Sphingosinicella microcystinivorans Strain B-9.</title>
        <authorList>
            <person name="Jin H."/>
            <person name="Nishizawa T."/>
            <person name="Guo Y."/>
            <person name="Nishizawa A."/>
            <person name="Park H."/>
            <person name="Kato H."/>
            <person name="Tsuji K."/>
            <person name="Harada K."/>
        </authorList>
    </citation>
    <scope>NUCLEOTIDE SEQUENCE [LARGE SCALE GENOMIC DNA]</scope>
    <source>
        <strain evidence="16 18">B9</strain>
    </source>
</reference>
<dbReference type="KEGG" id="smic:SmB9_16510"/>
<evidence type="ECO:0000256" key="3">
    <source>
        <dbReference type="ARBA" id="ARBA00022452"/>
    </source>
</evidence>
<evidence type="ECO:0000256" key="13">
    <source>
        <dbReference type="SAM" id="SignalP"/>
    </source>
</evidence>
<dbReference type="Proteomes" id="UP000276029">
    <property type="component" value="Unassembled WGS sequence"/>
</dbReference>
<keyword evidence="5 11" id="KW-0812">Transmembrane</keyword>
<feature type="chain" id="PRO_5041936414" evidence="13">
    <location>
        <begin position="30"/>
        <end position="772"/>
    </location>
</feature>
<accession>A0AAD1D626</accession>
<dbReference type="Proteomes" id="UP000275727">
    <property type="component" value="Chromosome"/>
</dbReference>
<evidence type="ECO:0000259" key="14">
    <source>
        <dbReference type="Pfam" id="PF00593"/>
    </source>
</evidence>
<feature type="domain" description="TonB-dependent receptor plug" evidence="15">
    <location>
        <begin position="54"/>
        <end position="162"/>
    </location>
</feature>
<protein>
    <submittedName>
        <fullName evidence="17">Outer membrane receptor protein involved in Fe transport</fullName>
    </submittedName>
    <submittedName>
        <fullName evidence="16">TonB-dependent receptor</fullName>
    </submittedName>
</protein>
<evidence type="ECO:0000256" key="4">
    <source>
        <dbReference type="ARBA" id="ARBA00022496"/>
    </source>
</evidence>
<evidence type="ECO:0000259" key="15">
    <source>
        <dbReference type="Pfam" id="PF07715"/>
    </source>
</evidence>
<dbReference type="Pfam" id="PF00593">
    <property type="entry name" value="TonB_dep_Rec_b-barrel"/>
    <property type="match status" value="1"/>
</dbReference>
<evidence type="ECO:0000256" key="8">
    <source>
        <dbReference type="ARBA" id="ARBA00023077"/>
    </source>
</evidence>
<dbReference type="InterPro" id="IPR039426">
    <property type="entry name" value="TonB-dep_rcpt-like"/>
</dbReference>
<dbReference type="SUPFAM" id="SSF56935">
    <property type="entry name" value="Porins"/>
    <property type="match status" value="1"/>
</dbReference>
<name>A0AAD1D626_SPHMI</name>
<keyword evidence="3 11" id="KW-1134">Transmembrane beta strand</keyword>
<keyword evidence="4" id="KW-0410">Iron transport</keyword>
<organism evidence="16 18">
    <name type="scientific">Sphingosinicella microcystinivorans</name>
    <dbReference type="NCBI Taxonomy" id="335406"/>
    <lineage>
        <taxon>Bacteria</taxon>
        <taxon>Pseudomonadati</taxon>
        <taxon>Pseudomonadota</taxon>
        <taxon>Alphaproteobacteria</taxon>
        <taxon>Sphingomonadales</taxon>
        <taxon>Sphingosinicellaceae</taxon>
        <taxon>Sphingosinicella</taxon>
    </lineage>
</organism>
<evidence type="ECO:0000313" key="16">
    <source>
        <dbReference type="EMBL" id="BBE33993.1"/>
    </source>
</evidence>
<dbReference type="EMBL" id="AP018711">
    <property type="protein sequence ID" value="BBE33993.1"/>
    <property type="molecule type" value="Genomic_DNA"/>
</dbReference>
<evidence type="ECO:0000256" key="6">
    <source>
        <dbReference type="ARBA" id="ARBA00023004"/>
    </source>
</evidence>
<dbReference type="PANTHER" id="PTHR32552">
    <property type="entry name" value="FERRICHROME IRON RECEPTOR-RELATED"/>
    <property type="match status" value="1"/>
</dbReference>
<dbReference type="GO" id="GO:0006826">
    <property type="term" value="P:iron ion transport"/>
    <property type="evidence" value="ECO:0007669"/>
    <property type="project" value="UniProtKB-KW"/>
</dbReference>
<sequence length="772" mass="83587">MKKNAFSVTFSRGLLVFGVSSIALGTAQAQEAETAPALDAGEIVVTARKTSERLQDVPISVSALSGDQLRENGAVDVKDVMRNVSGLSFAGVERGLGNYNIRGVSTVASSPTVGIYLDDISLVTIATGFSGAFDPIFFDMERLEVLKGPQGTLYGGSSMGGAIKYVSARPDTSVLSGSAAVGAATTAHGDPSYNVEGILNLPLVTDKLAMRTGFLYRRDGGYIDNAPGLVRNSNYSSTPSPIYTPLEQDALTSRTVSDHNKADSFVGRLSFQWEPDATWSIRPALFYQRYEQKNPSQFFLGDTEKLTSSFRLPQGTVDKAGIYSLDIEKSLGNVEFTSLTAYFDRKLNWERDYSFFIGGLVPPMFPLTSHNLSRSRTKQFSQEVRLSSGGPGDRLKWLAGLYYSWQDDNLYQIVNTPGAEPFIGTVTGYVGDTTTKAKQYAAFGEATFSITDQLDVTAGVRLFQIKQEVDIMGDGPFNGGLTLVQGRKSNEKGVNPKVGISYKATPDNMIFASAAKGFRPGGPNRFQINPALCAADLERLGLTAAPDSFDSDNLWSYEVGSKNQFADGRVTLNGALFFTDWKKIQQQLSLINCGFSFTGNAGSAEVKGAEIEGRVNVTGGFQIGGNATYTSAKITNAAVGTAVQDDDQVLAVPKWMASAFASYGFDVGDTWRGQLRAEYQYQSKARRMFDRVQGVTYADAVAGLVPNRAEFRESYDVVNASLSADNGSTVLRLYVNNVFDVQPLIDMELGSGNDYATTLRPRTIGVEVRQKF</sequence>
<evidence type="ECO:0000256" key="11">
    <source>
        <dbReference type="PROSITE-ProRule" id="PRU01360"/>
    </source>
</evidence>
<evidence type="ECO:0000256" key="9">
    <source>
        <dbReference type="ARBA" id="ARBA00023136"/>
    </source>
</evidence>
<evidence type="ECO:0000256" key="5">
    <source>
        <dbReference type="ARBA" id="ARBA00022692"/>
    </source>
</evidence>
<keyword evidence="6" id="KW-0408">Iron</keyword>